<keyword evidence="7" id="KW-1185">Reference proteome</keyword>
<evidence type="ECO:0000313" key="8">
    <source>
        <dbReference type="WBParaSite" id="ECPE_0001555701-mRNA-1"/>
    </source>
</evidence>
<dbReference type="PANTHER" id="PTHR19924:SF26">
    <property type="entry name" value="U3 SMALL NUCLEOLAR RNA-ASSOCIATED PROTEIN 15 HOMOLOG"/>
    <property type="match status" value="1"/>
</dbReference>
<evidence type="ECO:0000256" key="2">
    <source>
        <dbReference type="ARBA" id="ARBA00022574"/>
    </source>
</evidence>
<comment type="subcellular location">
    <subcellularLocation>
        <location evidence="1">Nucleus</location>
        <location evidence="1">Nucleolus</location>
    </subcellularLocation>
</comment>
<keyword evidence="4" id="KW-0539">Nucleus</keyword>
<dbReference type="GO" id="GO:0005730">
    <property type="term" value="C:nucleolus"/>
    <property type="evidence" value="ECO:0007669"/>
    <property type="project" value="UniProtKB-SubCell"/>
</dbReference>
<evidence type="ECO:0000313" key="7">
    <source>
        <dbReference type="Proteomes" id="UP000272942"/>
    </source>
</evidence>
<dbReference type="AlphaFoldDB" id="A0A183B8I2"/>
<dbReference type="PANTHER" id="PTHR19924">
    <property type="entry name" value="UTP15 U3 SMALL NUCLEOLAR RNA-ASSOCIATED PROTEIN 15 FAMILY MEMBER"/>
    <property type="match status" value="1"/>
</dbReference>
<evidence type="ECO:0000313" key="6">
    <source>
        <dbReference type="EMBL" id="VDP92789.1"/>
    </source>
</evidence>
<reference evidence="8" key="1">
    <citation type="submission" date="2016-06" db="UniProtKB">
        <authorList>
            <consortium name="WormBaseParasite"/>
        </authorList>
    </citation>
    <scope>IDENTIFICATION</scope>
</reference>
<reference evidence="6 7" key="2">
    <citation type="submission" date="2018-11" db="EMBL/GenBank/DDBJ databases">
        <authorList>
            <consortium name="Pathogen Informatics"/>
        </authorList>
    </citation>
    <scope>NUCLEOTIDE SEQUENCE [LARGE SCALE GENOMIC DNA]</scope>
    <source>
        <strain evidence="6 7">Egypt</strain>
    </source>
</reference>
<name>A0A183B8I2_9TREM</name>
<dbReference type="GO" id="GO:0006364">
    <property type="term" value="P:rRNA processing"/>
    <property type="evidence" value="ECO:0007669"/>
    <property type="project" value="TreeGrafter"/>
</dbReference>
<evidence type="ECO:0000256" key="5">
    <source>
        <dbReference type="PROSITE-ProRule" id="PRU00221"/>
    </source>
</evidence>
<evidence type="ECO:0000256" key="3">
    <source>
        <dbReference type="ARBA" id="ARBA00022737"/>
    </source>
</evidence>
<dbReference type="OrthoDB" id="431715at2759"/>
<accession>A0A183B8I2</accession>
<dbReference type="SMART" id="SM00320">
    <property type="entry name" value="WD40"/>
    <property type="match status" value="4"/>
</dbReference>
<dbReference type="Proteomes" id="UP000272942">
    <property type="component" value="Unassembled WGS sequence"/>
</dbReference>
<keyword evidence="2 5" id="KW-0853">WD repeat</keyword>
<feature type="repeat" description="WD" evidence="5">
    <location>
        <begin position="6"/>
        <end position="40"/>
    </location>
</feature>
<evidence type="ECO:0000256" key="1">
    <source>
        <dbReference type="ARBA" id="ARBA00004604"/>
    </source>
</evidence>
<gene>
    <name evidence="6" type="ORF">ECPE_LOCUS15517</name>
</gene>
<dbReference type="PROSITE" id="PS00678">
    <property type="entry name" value="WD_REPEATS_1"/>
    <property type="match status" value="1"/>
</dbReference>
<dbReference type="InterPro" id="IPR015943">
    <property type="entry name" value="WD40/YVTN_repeat-like_dom_sf"/>
</dbReference>
<dbReference type="GO" id="GO:0045943">
    <property type="term" value="P:positive regulation of transcription by RNA polymerase I"/>
    <property type="evidence" value="ECO:0007669"/>
    <property type="project" value="TreeGrafter"/>
</dbReference>
<organism evidence="8">
    <name type="scientific">Echinostoma caproni</name>
    <dbReference type="NCBI Taxonomy" id="27848"/>
    <lineage>
        <taxon>Eukaryota</taxon>
        <taxon>Metazoa</taxon>
        <taxon>Spiralia</taxon>
        <taxon>Lophotrochozoa</taxon>
        <taxon>Platyhelminthes</taxon>
        <taxon>Trematoda</taxon>
        <taxon>Digenea</taxon>
        <taxon>Plagiorchiida</taxon>
        <taxon>Echinostomata</taxon>
        <taxon>Echinostomatoidea</taxon>
        <taxon>Echinostomatidae</taxon>
        <taxon>Echinostoma</taxon>
    </lineage>
</organism>
<protein>
    <submittedName>
        <fullName evidence="8">WD_REPEATS_REGION domain-containing protein</fullName>
    </submittedName>
</protein>
<sequence>MTCRSVSAASFFLDGHTAVSSGKDSMVRLWDVSLGTEKQKFRLGSGSEPVKALTVGRQDCNFLCCGDLEGHVSIYDIRQRNPVQTFQVPNAISALAVNKDDSRLVVADGPSIGVWEPRQQQFLSYSFSPNDVVRSSANSLRLHYKTVTALWVADHPDAGGSEVLFSAATDKLVKVTHLTDWKELHQIRCPLPLTAVGTTVSLF</sequence>
<dbReference type="EMBL" id="UZAN01060834">
    <property type="protein sequence ID" value="VDP92789.1"/>
    <property type="molecule type" value="Genomic_DNA"/>
</dbReference>
<dbReference type="InterPro" id="IPR001680">
    <property type="entry name" value="WD40_rpt"/>
</dbReference>
<dbReference type="PROSITE" id="PS50082">
    <property type="entry name" value="WD_REPEATS_2"/>
    <property type="match status" value="1"/>
</dbReference>
<keyword evidence="3" id="KW-0677">Repeat</keyword>
<dbReference type="SUPFAM" id="SSF50978">
    <property type="entry name" value="WD40 repeat-like"/>
    <property type="match status" value="1"/>
</dbReference>
<dbReference type="InterPro" id="IPR019775">
    <property type="entry name" value="WD40_repeat_CS"/>
</dbReference>
<dbReference type="Pfam" id="PF00400">
    <property type="entry name" value="WD40"/>
    <property type="match status" value="1"/>
</dbReference>
<dbReference type="Gene3D" id="2.130.10.10">
    <property type="entry name" value="YVTN repeat-like/Quinoprotein amine dehydrogenase"/>
    <property type="match status" value="1"/>
</dbReference>
<evidence type="ECO:0000256" key="4">
    <source>
        <dbReference type="ARBA" id="ARBA00023242"/>
    </source>
</evidence>
<proteinExistence type="predicted"/>
<dbReference type="WBParaSite" id="ECPE_0001555701-mRNA-1">
    <property type="protein sequence ID" value="ECPE_0001555701-mRNA-1"/>
    <property type="gene ID" value="ECPE_0001555701"/>
</dbReference>
<dbReference type="InterPro" id="IPR036322">
    <property type="entry name" value="WD40_repeat_dom_sf"/>
</dbReference>